<evidence type="ECO:0000256" key="1">
    <source>
        <dbReference type="ARBA" id="ARBA00022801"/>
    </source>
</evidence>
<reference evidence="3 4" key="1">
    <citation type="submission" date="2020-08" db="EMBL/GenBank/DDBJ databases">
        <title>Draft genome sequencing of an Anaerocolumna strain isolated from anoxic soil subjected to BSD treatment.</title>
        <authorList>
            <person name="Uek A."/>
            <person name="Tonouchi A."/>
        </authorList>
    </citation>
    <scope>NUCLEOTIDE SEQUENCE [LARGE SCALE GENOMIC DNA]</scope>
    <source>
        <strain evidence="3 4">CTTW</strain>
    </source>
</reference>
<protein>
    <submittedName>
        <fullName evidence="3">9-O-acetylesterase</fullName>
    </submittedName>
</protein>
<dbReference type="SUPFAM" id="SSF49785">
    <property type="entry name" value="Galactose-binding domain-like"/>
    <property type="match status" value="1"/>
</dbReference>
<dbReference type="Pfam" id="PF03629">
    <property type="entry name" value="SASA"/>
    <property type="match status" value="2"/>
</dbReference>
<feature type="domain" description="Sialate O-acetylesterase" evidence="2">
    <location>
        <begin position="90"/>
        <end position="196"/>
    </location>
</feature>
<dbReference type="InterPro" id="IPR039329">
    <property type="entry name" value="SIAE"/>
</dbReference>
<feature type="domain" description="Sialate O-acetylesterase" evidence="2">
    <location>
        <begin position="395"/>
        <end position="509"/>
    </location>
</feature>
<evidence type="ECO:0000259" key="2">
    <source>
        <dbReference type="Pfam" id="PF03629"/>
    </source>
</evidence>
<dbReference type="KEGG" id="acht:bsdcttw_09530"/>
<proteinExistence type="predicted"/>
<dbReference type="SUPFAM" id="SSF52266">
    <property type="entry name" value="SGNH hydrolase"/>
    <property type="match status" value="1"/>
</dbReference>
<dbReference type="AlphaFoldDB" id="A0A7I8DHV8"/>
<dbReference type="PANTHER" id="PTHR22901:SF0">
    <property type="entry name" value="SIALATE O-ACETYLESTERASE"/>
    <property type="match status" value="1"/>
</dbReference>
<dbReference type="InterPro" id="IPR008979">
    <property type="entry name" value="Galactose-bd-like_sf"/>
</dbReference>
<name>A0A7I8DHV8_9FIRM</name>
<evidence type="ECO:0000313" key="3">
    <source>
        <dbReference type="EMBL" id="BCJ97912.1"/>
    </source>
</evidence>
<dbReference type="InterPro" id="IPR005181">
    <property type="entry name" value="SASA"/>
</dbReference>
<gene>
    <name evidence="3" type="ORF">bsdcttw_09530</name>
</gene>
<dbReference type="Gene3D" id="2.60.120.260">
    <property type="entry name" value="Galactose-binding domain-like"/>
    <property type="match status" value="1"/>
</dbReference>
<sequence>MNTEQQFRLPRLISDGMVLRQGRTANIWGYASPGERIAVRFLGENTETVTGIDGKWIARLYDLKPGGPYEMLITCESEEEIRLKDILIGEVWVCSGQSNMELPISRVADRYPQVREDEGNTNIRVFKINEKYSFHGPLKELESGHWQAAAKSTIMDFSAVAYFFAQYLYEAASIPVGIINASLGGSPAQAWMSEEMLEDFLVYKEDITACKNDDFITAQLSRNETLSEEWCNYLEGQDEGLGREGQPWYHPQLRDEDWQEITLPGFFAEAGLKDFTGSLWFRKKIYLSEDTEGKQATLLLGTIVDSDEVYINGILVGSTPYQYPPRKYTVPEGILRAGENTLTVRVVCDTGNGRFTPGKRYALITEREEISLEGLWKYRVGGVCGKRPETIFISWKPTGLYNGMLAPCLDYTITGALWYQGESNTGSPDNYQELFQKLIGGWRRNWKQGDFPFLFVQLPNFSIDIPAGDMGWQKIREAQRQALKLPNTAMVVSIDLGEDNDIHPTKKKEIAYRLSLCARALTGLEELEYSGPQVMEAVLKGEEIVLTFSHAQAGMVTQSGSLNPGNFLIAGKNKQYQKAEAVISGNQVILRWQISKGETMVQRPEYVRYAYSGSTEEALLYNREGLPASPFEVKIKQNDR</sequence>
<dbReference type="InterPro" id="IPR036514">
    <property type="entry name" value="SGNH_hydro_sf"/>
</dbReference>
<reference evidence="3 4" key="2">
    <citation type="submission" date="2020-08" db="EMBL/GenBank/DDBJ databases">
        <authorList>
            <person name="Ueki A."/>
            <person name="Tonouchi A."/>
        </authorList>
    </citation>
    <scope>NUCLEOTIDE SEQUENCE [LARGE SCALE GENOMIC DNA]</scope>
    <source>
        <strain evidence="3 4">CTTW</strain>
    </source>
</reference>
<keyword evidence="4" id="KW-1185">Reference proteome</keyword>
<dbReference type="Proteomes" id="UP000515703">
    <property type="component" value="Chromosome"/>
</dbReference>
<dbReference type="PANTHER" id="PTHR22901">
    <property type="entry name" value="SIALATE O-ACETYLESTERASE"/>
    <property type="match status" value="1"/>
</dbReference>
<evidence type="ECO:0000313" key="4">
    <source>
        <dbReference type="Proteomes" id="UP000515703"/>
    </source>
</evidence>
<dbReference type="GO" id="GO:0005975">
    <property type="term" value="P:carbohydrate metabolic process"/>
    <property type="evidence" value="ECO:0007669"/>
    <property type="project" value="TreeGrafter"/>
</dbReference>
<dbReference type="RefSeq" id="WP_185258284.1">
    <property type="nucleotide sequence ID" value="NZ_AP023368.1"/>
</dbReference>
<organism evidence="3 4">
    <name type="scientific">Anaerocolumna chitinilytica</name>
    <dbReference type="NCBI Taxonomy" id="1727145"/>
    <lineage>
        <taxon>Bacteria</taxon>
        <taxon>Bacillati</taxon>
        <taxon>Bacillota</taxon>
        <taxon>Clostridia</taxon>
        <taxon>Lachnospirales</taxon>
        <taxon>Lachnospiraceae</taxon>
        <taxon>Anaerocolumna</taxon>
    </lineage>
</organism>
<dbReference type="GO" id="GO:0001681">
    <property type="term" value="F:sialate O-acetylesterase activity"/>
    <property type="evidence" value="ECO:0007669"/>
    <property type="project" value="InterPro"/>
</dbReference>
<keyword evidence="1" id="KW-0378">Hydrolase</keyword>
<dbReference type="EMBL" id="AP023368">
    <property type="protein sequence ID" value="BCJ97912.1"/>
    <property type="molecule type" value="Genomic_DNA"/>
</dbReference>
<dbReference type="Gene3D" id="3.40.50.1110">
    <property type="entry name" value="SGNH hydrolase"/>
    <property type="match status" value="2"/>
</dbReference>
<accession>A0A7I8DHV8</accession>